<dbReference type="InterPro" id="IPR036249">
    <property type="entry name" value="Thioredoxin-like_sf"/>
</dbReference>
<dbReference type="GO" id="GO:0005829">
    <property type="term" value="C:cytosol"/>
    <property type="evidence" value="ECO:0007669"/>
    <property type="project" value="TreeGrafter"/>
</dbReference>
<comment type="caution">
    <text evidence="18">The sequence shown here is derived from an EMBL/GenBank/DDBJ whole genome shotgun (WGS) entry which is preliminary data.</text>
</comment>
<evidence type="ECO:0000256" key="16">
    <source>
        <dbReference type="RuleBase" id="RU366004"/>
    </source>
</evidence>
<dbReference type="OrthoDB" id="9812811at2"/>
<gene>
    <name evidence="18" type="primary">ahpC</name>
    <name evidence="18" type="ORF">EDX97_05025</name>
</gene>
<evidence type="ECO:0000313" key="19">
    <source>
        <dbReference type="Proteomes" id="UP000276568"/>
    </source>
</evidence>
<evidence type="ECO:0000256" key="3">
    <source>
        <dbReference type="ARBA" id="ARBA00011654"/>
    </source>
</evidence>
<dbReference type="InterPro" id="IPR013766">
    <property type="entry name" value="Thioredoxin_domain"/>
</dbReference>
<dbReference type="InterPro" id="IPR024706">
    <property type="entry name" value="Peroxiredoxin_AhpC-typ"/>
</dbReference>
<protein>
    <recommendedName>
        <fullName evidence="5 16">Alkyl hydroperoxide reductase C</fullName>
        <ecNumber evidence="4 16">1.11.1.26</ecNumber>
    </recommendedName>
    <alternativeName>
        <fullName evidence="12 16">Peroxiredoxin</fullName>
    </alternativeName>
    <alternativeName>
        <fullName evidence="13 16">Thioredoxin peroxidase</fullName>
    </alternativeName>
</protein>
<evidence type="ECO:0000256" key="2">
    <source>
        <dbReference type="ARBA" id="ARBA00009796"/>
    </source>
</evidence>
<dbReference type="GO" id="GO:0006979">
    <property type="term" value="P:response to oxidative stress"/>
    <property type="evidence" value="ECO:0007669"/>
    <property type="project" value="UniProtKB-UniRule"/>
</dbReference>
<evidence type="ECO:0000256" key="14">
    <source>
        <dbReference type="ARBA" id="ARBA00047572"/>
    </source>
</evidence>
<evidence type="ECO:0000256" key="9">
    <source>
        <dbReference type="ARBA" id="ARBA00023002"/>
    </source>
</evidence>
<keyword evidence="11 16" id="KW-0676">Redox-active center</keyword>
<evidence type="ECO:0000256" key="11">
    <source>
        <dbReference type="ARBA" id="ARBA00023284"/>
    </source>
</evidence>
<accession>A0A3N0I0S1</accession>
<comment type="subunit">
    <text evidence="3">Homodimer; disulfide-linked, upon oxidation. 5 homodimers assemble to form a ring-like decamer.</text>
</comment>
<dbReference type="Pfam" id="PF00578">
    <property type="entry name" value="AhpC-TSA"/>
    <property type="match status" value="1"/>
</dbReference>
<dbReference type="FunFam" id="3.40.30.10:FF:000002">
    <property type="entry name" value="Alkyl hydroperoxide reductase C"/>
    <property type="match status" value="1"/>
</dbReference>
<keyword evidence="7 16" id="KW-0575">Peroxidase</keyword>
<comment type="function">
    <text evidence="16">Thiol-specific peroxidase that catalyzes the reduction of hydrogen peroxide and organic hydroperoxides to water and alcohols, respectively. Plays a role in cell protection against oxidative stress by detoxifying peroxides.</text>
</comment>
<dbReference type="PROSITE" id="PS51352">
    <property type="entry name" value="THIOREDOXIN_2"/>
    <property type="match status" value="1"/>
</dbReference>
<dbReference type="RefSeq" id="WP_128520095.1">
    <property type="nucleotide sequence ID" value="NZ_CAUWBR010000004.1"/>
</dbReference>
<dbReference type="SUPFAM" id="SSF52833">
    <property type="entry name" value="Thioredoxin-like"/>
    <property type="match status" value="1"/>
</dbReference>
<evidence type="ECO:0000256" key="13">
    <source>
        <dbReference type="ARBA" id="ARBA00032824"/>
    </source>
</evidence>
<dbReference type="AlphaFoldDB" id="A0A3N0I0S1"/>
<evidence type="ECO:0000256" key="8">
    <source>
        <dbReference type="ARBA" id="ARBA00022862"/>
    </source>
</evidence>
<evidence type="ECO:0000256" key="5">
    <source>
        <dbReference type="ARBA" id="ARBA00017462"/>
    </source>
</evidence>
<proteinExistence type="inferred from homology"/>
<dbReference type="GO" id="GO:0042744">
    <property type="term" value="P:hydrogen peroxide catabolic process"/>
    <property type="evidence" value="ECO:0007669"/>
    <property type="project" value="TreeGrafter"/>
</dbReference>
<dbReference type="GO" id="GO:0033554">
    <property type="term" value="P:cellular response to stress"/>
    <property type="evidence" value="ECO:0007669"/>
    <property type="project" value="TreeGrafter"/>
</dbReference>
<dbReference type="GO" id="GO:0008379">
    <property type="term" value="F:thioredoxin peroxidase activity"/>
    <property type="evidence" value="ECO:0007669"/>
    <property type="project" value="TreeGrafter"/>
</dbReference>
<dbReference type="InterPro" id="IPR017559">
    <property type="entry name" value="AhpC"/>
</dbReference>
<evidence type="ECO:0000256" key="10">
    <source>
        <dbReference type="ARBA" id="ARBA00023157"/>
    </source>
</evidence>
<feature type="active site" description="Cysteine sulfenic acid (-SOH) intermediate; for peroxidase activity" evidence="15">
    <location>
        <position position="47"/>
    </location>
</feature>
<name>A0A3N0I0S1_9FIRM</name>
<reference evidence="18 19" key="1">
    <citation type="submission" date="2018-11" db="EMBL/GenBank/DDBJ databases">
        <title>Clostridium sp. nov., a member of the family Erysipelotrichaceae isolated from pig faeces.</title>
        <authorList>
            <person name="Chang Y.-H."/>
        </authorList>
    </citation>
    <scope>NUCLEOTIDE SEQUENCE [LARGE SCALE GENOMIC DNA]</scope>
    <source>
        <strain evidence="18 19">YH-panp20</strain>
    </source>
</reference>
<evidence type="ECO:0000259" key="17">
    <source>
        <dbReference type="PROSITE" id="PS51352"/>
    </source>
</evidence>
<keyword evidence="8 16" id="KW-0049">Antioxidant</keyword>
<comment type="similarity">
    <text evidence="2 16">Belongs to the peroxiredoxin family. AhpC/Prx1 subfamily.</text>
</comment>
<dbReference type="Gene3D" id="3.40.30.10">
    <property type="entry name" value="Glutaredoxin"/>
    <property type="match status" value="1"/>
</dbReference>
<dbReference type="Pfam" id="PF10417">
    <property type="entry name" value="1-cysPrx_C"/>
    <property type="match status" value="1"/>
</dbReference>
<dbReference type="GO" id="GO:0045454">
    <property type="term" value="P:cell redox homeostasis"/>
    <property type="evidence" value="ECO:0007669"/>
    <property type="project" value="TreeGrafter"/>
</dbReference>
<comment type="catalytic activity">
    <reaction evidence="14 16">
        <text>a hydroperoxide + NADH + H(+) = an alcohol + NAD(+) + H2O</text>
        <dbReference type="Rhea" id="RHEA:62628"/>
        <dbReference type="ChEBI" id="CHEBI:15377"/>
        <dbReference type="ChEBI" id="CHEBI:15378"/>
        <dbReference type="ChEBI" id="CHEBI:30879"/>
        <dbReference type="ChEBI" id="CHEBI:35924"/>
        <dbReference type="ChEBI" id="CHEBI:57540"/>
        <dbReference type="ChEBI" id="CHEBI:57945"/>
        <dbReference type="EC" id="1.11.1.26"/>
    </reaction>
</comment>
<keyword evidence="19" id="KW-1185">Reference proteome</keyword>
<evidence type="ECO:0000256" key="4">
    <source>
        <dbReference type="ARBA" id="ARBA00013021"/>
    </source>
</evidence>
<dbReference type="Proteomes" id="UP000276568">
    <property type="component" value="Unassembled WGS sequence"/>
</dbReference>
<dbReference type="PANTHER" id="PTHR10681:SF121">
    <property type="entry name" value="ALKYL HYDROPEROXIDE REDUCTASE C"/>
    <property type="match status" value="1"/>
</dbReference>
<dbReference type="PANTHER" id="PTHR10681">
    <property type="entry name" value="THIOREDOXIN PEROXIDASE"/>
    <property type="match status" value="1"/>
</dbReference>
<dbReference type="InterPro" id="IPR019479">
    <property type="entry name" value="Peroxiredoxin_C"/>
</dbReference>
<dbReference type="NCBIfam" id="TIGR03137">
    <property type="entry name" value="AhpC"/>
    <property type="match status" value="1"/>
</dbReference>
<dbReference type="PIRSF" id="PIRSF000239">
    <property type="entry name" value="AHPC"/>
    <property type="match status" value="1"/>
</dbReference>
<evidence type="ECO:0000256" key="1">
    <source>
        <dbReference type="ARBA" id="ARBA00004496"/>
    </source>
</evidence>
<keyword evidence="9 16" id="KW-0560">Oxidoreductase</keyword>
<evidence type="ECO:0000256" key="15">
    <source>
        <dbReference type="PIRSR" id="PIRSR000239-1"/>
    </source>
</evidence>
<comment type="subcellular location">
    <subcellularLocation>
        <location evidence="1 16">Cytoplasm</location>
    </subcellularLocation>
</comment>
<organism evidence="18 19">
    <name type="scientific">Absicoccus porci</name>
    <dbReference type="NCBI Taxonomy" id="2486576"/>
    <lineage>
        <taxon>Bacteria</taxon>
        <taxon>Bacillati</taxon>
        <taxon>Bacillota</taxon>
        <taxon>Erysipelotrichia</taxon>
        <taxon>Erysipelotrichales</taxon>
        <taxon>Erysipelotrichaceae</taxon>
        <taxon>Absicoccus</taxon>
    </lineage>
</organism>
<dbReference type="CDD" id="cd03015">
    <property type="entry name" value="PRX_Typ2cys"/>
    <property type="match status" value="1"/>
</dbReference>
<dbReference type="InterPro" id="IPR050217">
    <property type="entry name" value="Peroxiredoxin"/>
</dbReference>
<dbReference type="GO" id="GO:0102039">
    <property type="term" value="F:NADH-dependent peroxiredoxin activity"/>
    <property type="evidence" value="ECO:0007669"/>
    <property type="project" value="UniProtKB-EC"/>
</dbReference>
<evidence type="ECO:0000256" key="12">
    <source>
        <dbReference type="ARBA" id="ARBA00032077"/>
    </source>
</evidence>
<dbReference type="EMBL" id="RJQC01000002">
    <property type="protein sequence ID" value="RNM30166.1"/>
    <property type="molecule type" value="Genomic_DNA"/>
</dbReference>
<sequence>MSMINTEVSDFSVQAYVDDTFKEITKAQLLGKWNVFFFYPADFTFVCPTELEDLQDHYEQLKEIGCEIYAISCDTEYVHKAWHDHSEAIAKVTYPMIGDPTHQLARAFQVLIEADGVAERGTFIIDPDGKIVSYEVSSGSVGRNAEELLRKVEACQFVRKHGSEVCPANWKPGSKTLRPGIDLVGKL</sequence>
<dbReference type="EC" id="1.11.1.26" evidence="4 16"/>
<feature type="domain" description="Thioredoxin" evidence="17">
    <location>
        <begin position="2"/>
        <end position="157"/>
    </location>
</feature>
<evidence type="ECO:0000256" key="6">
    <source>
        <dbReference type="ARBA" id="ARBA00022490"/>
    </source>
</evidence>
<dbReference type="InterPro" id="IPR000866">
    <property type="entry name" value="AhpC/TSA"/>
</dbReference>
<keyword evidence="10 16" id="KW-1015">Disulfide bond</keyword>
<keyword evidence="6 16" id="KW-0963">Cytoplasm</keyword>
<evidence type="ECO:0000313" key="18">
    <source>
        <dbReference type="EMBL" id="RNM30166.1"/>
    </source>
</evidence>
<evidence type="ECO:0000256" key="7">
    <source>
        <dbReference type="ARBA" id="ARBA00022559"/>
    </source>
</evidence>